<keyword evidence="6" id="KW-0472">Membrane</keyword>
<keyword evidence="9" id="KW-1185">Reference proteome</keyword>
<dbReference type="FunFam" id="3.40.50.720:FF:000366">
    <property type="entry name" value="Protein FMP52, mitochondrial"/>
    <property type="match status" value="1"/>
</dbReference>
<dbReference type="PANTHER" id="PTHR14097">
    <property type="entry name" value="OXIDOREDUCTASE HTATIP2"/>
    <property type="match status" value="1"/>
</dbReference>
<dbReference type="InParanoid" id="A0A1V8TII2"/>
<comment type="subcellular location">
    <subcellularLocation>
        <location evidence="1">Mitochondrion outer membrane</location>
        <topology evidence="1">Peripheral membrane protein</topology>
    </subcellularLocation>
</comment>
<dbReference type="InterPro" id="IPR016040">
    <property type="entry name" value="NAD(P)-bd_dom"/>
</dbReference>
<dbReference type="GO" id="GO:0005741">
    <property type="term" value="C:mitochondrial outer membrane"/>
    <property type="evidence" value="ECO:0007669"/>
    <property type="project" value="UniProtKB-SubCell"/>
</dbReference>
<evidence type="ECO:0000256" key="5">
    <source>
        <dbReference type="ARBA" id="ARBA00023128"/>
    </source>
</evidence>
<dbReference type="Proteomes" id="UP000192596">
    <property type="component" value="Unassembled WGS sequence"/>
</dbReference>
<dbReference type="SUPFAM" id="SSF51735">
    <property type="entry name" value="NAD(P)-binding Rossmann-fold domains"/>
    <property type="match status" value="1"/>
</dbReference>
<dbReference type="PANTHER" id="PTHR14097:SF7">
    <property type="entry name" value="OXIDOREDUCTASE HTATIP2"/>
    <property type="match status" value="1"/>
</dbReference>
<evidence type="ECO:0000259" key="7">
    <source>
        <dbReference type="Pfam" id="PF13460"/>
    </source>
</evidence>
<feature type="domain" description="NAD(P)-binding" evidence="7">
    <location>
        <begin position="8"/>
        <end position="159"/>
    </location>
</feature>
<keyword evidence="3" id="KW-1000">Mitochondrion outer membrane</keyword>
<proteinExistence type="inferred from homology"/>
<dbReference type="Gene3D" id="3.40.50.720">
    <property type="entry name" value="NAD(P)-binding Rossmann-like Domain"/>
    <property type="match status" value="1"/>
</dbReference>
<evidence type="ECO:0000313" key="9">
    <source>
        <dbReference type="Proteomes" id="UP000192596"/>
    </source>
</evidence>
<keyword evidence="4" id="KW-0809">Transit peptide</keyword>
<comment type="similarity">
    <text evidence="2">Belongs to the FMP52 family.</text>
</comment>
<comment type="caution">
    <text evidence="8">The sequence shown here is derived from an EMBL/GenBank/DDBJ whole genome shotgun (WGS) entry which is preliminary data.</text>
</comment>
<evidence type="ECO:0000256" key="1">
    <source>
        <dbReference type="ARBA" id="ARBA00004450"/>
    </source>
</evidence>
<dbReference type="GO" id="GO:0051170">
    <property type="term" value="P:import into nucleus"/>
    <property type="evidence" value="ECO:0007669"/>
    <property type="project" value="TreeGrafter"/>
</dbReference>
<accession>A0A1V8TII2</accession>
<evidence type="ECO:0000256" key="4">
    <source>
        <dbReference type="ARBA" id="ARBA00022946"/>
    </source>
</evidence>
<reference evidence="9" key="1">
    <citation type="submission" date="2017-03" db="EMBL/GenBank/DDBJ databases">
        <title>Genomes of endolithic fungi from Antarctica.</title>
        <authorList>
            <person name="Coleine C."/>
            <person name="Masonjones S."/>
            <person name="Stajich J.E."/>
        </authorList>
    </citation>
    <scope>NUCLEOTIDE SEQUENCE [LARGE SCALE GENOMIC DNA]</scope>
    <source>
        <strain evidence="9">CCFEE 5527</strain>
    </source>
</reference>
<dbReference type="EMBL" id="NAJO01000007">
    <property type="protein sequence ID" value="OQO11166.1"/>
    <property type="molecule type" value="Genomic_DNA"/>
</dbReference>
<gene>
    <name evidence="8" type="ORF">B0A48_05422</name>
</gene>
<evidence type="ECO:0000256" key="2">
    <source>
        <dbReference type="ARBA" id="ARBA00006617"/>
    </source>
</evidence>
<dbReference type="STRING" id="1507870.A0A1V8TII2"/>
<evidence type="ECO:0000256" key="6">
    <source>
        <dbReference type="ARBA" id="ARBA00023136"/>
    </source>
</evidence>
<evidence type="ECO:0000313" key="8">
    <source>
        <dbReference type="EMBL" id="OQO11166.1"/>
    </source>
</evidence>
<sequence length="226" mass="24204">MTTAVLAGSTGQTGTPILAHLLASPSISSVQAFTRKDLPHASSTLTPLTASDPHTWPSLYPSNAKIFFSALATSRAIAGGFENQRKIDYDLNVALATKAKESGTKVYVLISAANANPHSYFGYPKMKGELEEAIKALNFEHTIFVRPGWIAGERQTMTENVLKRVKGLLGTVGGDRAVDFWAQTPEVIGRAAVKAGLEALEGKQGEKVRVLGGGEIIRLGKKEWKA</sequence>
<name>A0A1V8TII2_9PEZI</name>
<evidence type="ECO:0000256" key="3">
    <source>
        <dbReference type="ARBA" id="ARBA00022787"/>
    </source>
</evidence>
<protein>
    <recommendedName>
        <fullName evidence="7">NAD(P)-binding domain-containing protein</fullName>
    </recommendedName>
</protein>
<dbReference type="InterPro" id="IPR036291">
    <property type="entry name" value="NAD(P)-bd_dom_sf"/>
</dbReference>
<dbReference type="AlphaFoldDB" id="A0A1V8TII2"/>
<dbReference type="OrthoDB" id="430436at2759"/>
<dbReference type="Pfam" id="PF13460">
    <property type="entry name" value="NAD_binding_10"/>
    <property type="match status" value="1"/>
</dbReference>
<dbReference type="FunCoup" id="A0A1V8TII2">
    <property type="interactions" value="180"/>
</dbReference>
<organism evidence="8 9">
    <name type="scientific">Cryoendolithus antarcticus</name>
    <dbReference type="NCBI Taxonomy" id="1507870"/>
    <lineage>
        <taxon>Eukaryota</taxon>
        <taxon>Fungi</taxon>
        <taxon>Dikarya</taxon>
        <taxon>Ascomycota</taxon>
        <taxon>Pezizomycotina</taxon>
        <taxon>Dothideomycetes</taxon>
        <taxon>Dothideomycetidae</taxon>
        <taxon>Cladosporiales</taxon>
        <taxon>Cladosporiaceae</taxon>
        <taxon>Cryoendolithus</taxon>
    </lineage>
</organism>
<keyword evidence="5" id="KW-0496">Mitochondrion</keyword>